<proteinExistence type="predicted"/>
<dbReference type="PANTHER" id="PTHR10545">
    <property type="entry name" value="DIAMINE N-ACETYLTRANSFERASE"/>
    <property type="match status" value="1"/>
</dbReference>
<evidence type="ECO:0000313" key="4">
    <source>
        <dbReference type="EMBL" id="MDH5833420.1"/>
    </source>
</evidence>
<dbReference type="InterPro" id="IPR016181">
    <property type="entry name" value="Acyl_CoA_acyltransferase"/>
</dbReference>
<dbReference type="InterPro" id="IPR051016">
    <property type="entry name" value="Diverse_Substrate_AcTransf"/>
</dbReference>
<comment type="caution">
    <text evidence="4">The sequence shown here is derived from an EMBL/GenBank/DDBJ whole genome shotgun (WGS) entry which is preliminary data.</text>
</comment>
<dbReference type="Proteomes" id="UP001156873">
    <property type="component" value="Unassembled WGS sequence"/>
</dbReference>
<dbReference type="CDD" id="cd04301">
    <property type="entry name" value="NAT_SF"/>
    <property type="match status" value="1"/>
</dbReference>
<accession>A0ABT6JRW1</accession>
<name>A0ABT6JRW1_9GAMM</name>
<evidence type="ECO:0000256" key="2">
    <source>
        <dbReference type="ARBA" id="ARBA00023315"/>
    </source>
</evidence>
<protein>
    <submittedName>
        <fullName evidence="4">GNAT family N-acetyltransferase</fullName>
    </submittedName>
</protein>
<evidence type="ECO:0000256" key="1">
    <source>
        <dbReference type="ARBA" id="ARBA00022679"/>
    </source>
</evidence>
<dbReference type="RefSeq" id="WP_280577684.1">
    <property type="nucleotide sequence ID" value="NZ_JARXRO010000014.1"/>
</dbReference>
<organism evidence="4 5">
    <name type="scientific">Luteimonas kalidii</name>
    <dbReference type="NCBI Taxonomy" id="3042025"/>
    <lineage>
        <taxon>Bacteria</taxon>
        <taxon>Pseudomonadati</taxon>
        <taxon>Pseudomonadota</taxon>
        <taxon>Gammaproteobacteria</taxon>
        <taxon>Lysobacterales</taxon>
        <taxon>Lysobacteraceae</taxon>
        <taxon>Luteimonas</taxon>
    </lineage>
</organism>
<dbReference type="SUPFAM" id="SSF55729">
    <property type="entry name" value="Acyl-CoA N-acyltransferases (Nat)"/>
    <property type="match status" value="1"/>
</dbReference>
<gene>
    <name evidence="4" type="ORF">QFW81_05700</name>
</gene>
<keyword evidence="5" id="KW-1185">Reference proteome</keyword>
<feature type="domain" description="N-acetyltransferase" evidence="3">
    <location>
        <begin position="3"/>
        <end position="154"/>
    </location>
</feature>
<dbReference type="PROSITE" id="PS51186">
    <property type="entry name" value="GNAT"/>
    <property type="match status" value="1"/>
</dbReference>
<keyword evidence="2" id="KW-0012">Acyltransferase</keyword>
<sequence length="154" mass="17014">MSLEVRRAAPDDLAALLELVQAHAAFERARPPAATRAGLDAALFERSAAPAHLLAWIAARGDTAIGYLTATRDFSTWRCAPFLHMDCLYVAEGHRSDGVGASLFAALLDFARDARIDEIQWQTPHWNHRAARFYRRLGATGVGKLRFRYSPPGI</sequence>
<keyword evidence="1" id="KW-0808">Transferase</keyword>
<dbReference type="Pfam" id="PF00583">
    <property type="entry name" value="Acetyltransf_1"/>
    <property type="match status" value="1"/>
</dbReference>
<evidence type="ECO:0000259" key="3">
    <source>
        <dbReference type="PROSITE" id="PS51186"/>
    </source>
</evidence>
<dbReference type="Gene3D" id="3.40.630.30">
    <property type="match status" value="1"/>
</dbReference>
<dbReference type="EMBL" id="JARXRO010000014">
    <property type="protein sequence ID" value="MDH5833420.1"/>
    <property type="molecule type" value="Genomic_DNA"/>
</dbReference>
<dbReference type="InterPro" id="IPR000182">
    <property type="entry name" value="GNAT_dom"/>
</dbReference>
<reference evidence="4 5" key="1">
    <citation type="submission" date="2023-04" db="EMBL/GenBank/DDBJ databases">
        <title>Luteimonas sp. M1R5S59.</title>
        <authorList>
            <person name="Sun J.-Q."/>
        </authorList>
    </citation>
    <scope>NUCLEOTIDE SEQUENCE [LARGE SCALE GENOMIC DNA]</scope>
    <source>
        <strain evidence="4 5">M1R5S59</strain>
    </source>
</reference>
<evidence type="ECO:0000313" key="5">
    <source>
        <dbReference type="Proteomes" id="UP001156873"/>
    </source>
</evidence>
<dbReference type="PANTHER" id="PTHR10545:SF29">
    <property type="entry name" value="GH14572P-RELATED"/>
    <property type="match status" value="1"/>
</dbReference>